<evidence type="ECO:0000259" key="2">
    <source>
        <dbReference type="Pfam" id="PF00472"/>
    </source>
</evidence>
<reference evidence="3 4" key="1">
    <citation type="journal article" date="2013" name="ISME J.">
        <title>A metabolic model for members of the genus Tetrasphaera involved in enhanced biological phosphorus removal.</title>
        <authorList>
            <person name="Kristiansen R."/>
            <person name="Nguyen H.T.T."/>
            <person name="Saunders A.M."/>
            <person name="Nielsen J.L."/>
            <person name="Wimmer R."/>
            <person name="Le V.Q."/>
            <person name="McIlroy S.J."/>
            <person name="Petrovski S."/>
            <person name="Seviour R.J."/>
            <person name="Calteau A."/>
            <person name="Nielsen K.L."/>
            <person name="Nielsen P.H."/>
        </authorList>
    </citation>
    <scope>NUCLEOTIDE SEQUENCE [LARGE SCALE GENOMIC DNA]</scope>
    <source>
        <strain evidence="3 4">Ben 74</strain>
    </source>
</reference>
<evidence type="ECO:0000256" key="1">
    <source>
        <dbReference type="ARBA" id="ARBA00010835"/>
    </source>
</evidence>
<organism evidence="3 4">
    <name type="scientific">Nostocoides jenkinsii Ben 74</name>
    <dbReference type="NCBI Taxonomy" id="1193518"/>
    <lineage>
        <taxon>Bacteria</taxon>
        <taxon>Bacillati</taxon>
        <taxon>Actinomycetota</taxon>
        <taxon>Actinomycetes</taxon>
        <taxon>Micrococcales</taxon>
        <taxon>Intrasporangiaceae</taxon>
        <taxon>Nostocoides</taxon>
    </lineage>
</organism>
<sequence>MPTGTVVVAEEDRSQHRNRAVAWQRLHDTLVTAARQRQASAINRERASAFTGPRAFTWTAWRDQVKTGDGKTTSMREALRGRLAPLVR</sequence>
<name>A0A077MFA5_9MICO</name>
<dbReference type="AlphaFoldDB" id="A0A077MFA5"/>
<dbReference type="SUPFAM" id="SSF75620">
    <property type="entry name" value="Release factor"/>
    <property type="match status" value="1"/>
</dbReference>
<dbReference type="Proteomes" id="UP000035720">
    <property type="component" value="Unassembled WGS sequence"/>
</dbReference>
<dbReference type="EMBL" id="CAJC01000158">
    <property type="protein sequence ID" value="CCI53768.1"/>
    <property type="molecule type" value="Genomic_DNA"/>
</dbReference>
<dbReference type="OrthoDB" id="9815709at2"/>
<dbReference type="InterPro" id="IPR045853">
    <property type="entry name" value="Pep_chain_release_fac_I_sf"/>
</dbReference>
<dbReference type="Gene3D" id="3.30.160.20">
    <property type="match status" value="1"/>
</dbReference>
<protein>
    <recommendedName>
        <fullName evidence="2">Prokaryotic-type class I peptide chain release factors domain-containing protein</fullName>
    </recommendedName>
</protein>
<evidence type="ECO:0000313" key="3">
    <source>
        <dbReference type="EMBL" id="CCI53768.1"/>
    </source>
</evidence>
<keyword evidence="4" id="KW-1185">Reference proteome</keyword>
<accession>A0A077MFA5</accession>
<proteinExistence type="inferred from homology"/>
<feature type="domain" description="Prokaryotic-type class I peptide chain release factors" evidence="2">
    <location>
        <begin position="2"/>
        <end position="67"/>
    </location>
</feature>
<evidence type="ECO:0000313" key="4">
    <source>
        <dbReference type="Proteomes" id="UP000035720"/>
    </source>
</evidence>
<dbReference type="STRING" id="1193518.BN13_470014"/>
<dbReference type="InterPro" id="IPR000352">
    <property type="entry name" value="Pep_chain_release_fac_I"/>
</dbReference>
<gene>
    <name evidence="3" type="ORF">BN13_470014</name>
</gene>
<comment type="caution">
    <text evidence="3">The sequence shown here is derived from an EMBL/GenBank/DDBJ whole genome shotgun (WGS) entry which is preliminary data.</text>
</comment>
<comment type="similarity">
    <text evidence="1">Belongs to the prokaryotic/mitochondrial release factor family.</text>
</comment>
<dbReference type="Pfam" id="PF00472">
    <property type="entry name" value="RF-1"/>
    <property type="match status" value="1"/>
</dbReference>